<evidence type="ECO:0000313" key="6">
    <source>
        <dbReference type="EMBL" id="MCJ2183455.1"/>
    </source>
</evidence>
<dbReference type="PANTHER" id="PTHR30346">
    <property type="entry name" value="TRANSCRIPTIONAL DUAL REGULATOR HCAR-RELATED"/>
    <property type="match status" value="1"/>
</dbReference>
<dbReference type="PROSITE" id="PS50931">
    <property type="entry name" value="HTH_LYSR"/>
    <property type="match status" value="1"/>
</dbReference>
<dbReference type="Gene3D" id="3.40.190.10">
    <property type="entry name" value="Periplasmic binding protein-like II"/>
    <property type="match status" value="2"/>
</dbReference>
<dbReference type="CDD" id="cd08414">
    <property type="entry name" value="PBP2_LTTR_aromatics_like"/>
    <property type="match status" value="1"/>
</dbReference>
<keyword evidence="4" id="KW-0804">Transcription</keyword>
<proteinExistence type="inferred from homology"/>
<dbReference type="Pfam" id="PF00126">
    <property type="entry name" value="HTH_1"/>
    <property type="match status" value="1"/>
</dbReference>
<dbReference type="Pfam" id="PF03466">
    <property type="entry name" value="LysR_substrate"/>
    <property type="match status" value="1"/>
</dbReference>
<accession>A0ABT0BEH7</accession>
<keyword evidence="7" id="KW-1185">Reference proteome</keyword>
<keyword evidence="3" id="KW-0238">DNA-binding</keyword>
<dbReference type="InterPro" id="IPR005119">
    <property type="entry name" value="LysR_subst-bd"/>
</dbReference>
<protein>
    <submittedName>
        <fullName evidence="6">LysR substrate-binding domain-containing protein</fullName>
    </submittedName>
</protein>
<name>A0ABT0BEH7_9SPHN</name>
<evidence type="ECO:0000259" key="5">
    <source>
        <dbReference type="PROSITE" id="PS50931"/>
    </source>
</evidence>
<evidence type="ECO:0000256" key="2">
    <source>
        <dbReference type="ARBA" id="ARBA00023015"/>
    </source>
</evidence>
<sequence length="300" mass="33255">MELRHLRYFLCVAEENHFGRAAQRLGISQPPLSQQIRALEAELGVALFERTSRRVRLTEAGRQFLPQAQATLRQADLAVQAVRLANQGEVGRLALGFSTSVPFIPLVMDALWSFRRRYPKVDLQLNELPRDEQVARLARGTLDVGILRTLEKPQLPDGFVSHCLQREGVVLAMPRDHPMALREQDPVLGDLEGEALIMYGAIYGAGFNEYVLAECERMGFQPNVAMEAGSLATLLGLTAAGFGVAILSQSLVRLNLDTLAFRRLDVPFTSQLLMIHTREPAPTTRAFRELVGLPALTCGQ</sequence>
<dbReference type="PANTHER" id="PTHR30346:SF28">
    <property type="entry name" value="HTH-TYPE TRANSCRIPTIONAL REGULATOR CYNR"/>
    <property type="match status" value="1"/>
</dbReference>
<dbReference type="SUPFAM" id="SSF46785">
    <property type="entry name" value="Winged helix' DNA-binding domain"/>
    <property type="match status" value="1"/>
</dbReference>
<dbReference type="RefSeq" id="WP_244021276.1">
    <property type="nucleotide sequence ID" value="NZ_JALHLF010000046.1"/>
</dbReference>
<evidence type="ECO:0000256" key="3">
    <source>
        <dbReference type="ARBA" id="ARBA00023125"/>
    </source>
</evidence>
<organism evidence="6 7">
    <name type="scientific">Novosphingobium organovorum</name>
    <dbReference type="NCBI Taxonomy" id="2930092"/>
    <lineage>
        <taxon>Bacteria</taxon>
        <taxon>Pseudomonadati</taxon>
        <taxon>Pseudomonadota</taxon>
        <taxon>Alphaproteobacteria</taxon>
        <taxon>Sphingomonadales</taxon>
        <taxon>Sphingomonadaceae</taxon>
        <taxon>Novosphingobium</taxon>
    </lineage>
</organism>
<evidence type="ECO:0000256" key="1">
    <source>
        <dbReference type="ARBA" id="ARBA00009437"/>
    </source>
</evidence>
<dbReference type="Proteomes" id="UP001162881">
    <property type="component" value="Unassembled WGS sequence"/>
</dbReference>
<evidence type="ECO:0000256" key="4">
    <source>
        <dbReference type="ARBA" id="ARBA00023163"/>
    </source>
</evidence>
<keyword evidence="2" id="KW-0805">Transcription regulation</keyword>
<gene>
    <name evidence="6" type="ORF">MTR62_12250</name>
</gene>
<dbReference type="PRINTS" id="PR00039">
    <property type="entry name" value="HTHLYSR"/>
</dbReference>
<dbReference type="InterPro" id="IPR000847">
    <property type="entry name" value="LysR_HTH_N"/>
</dbReference>
<reference evidence="6" key="1">
    <citation type="submission" date="2022-03" db="EMBL/GenBank/DDBJ databases">
        <title>Identification of a novel bacterium isolated from mangrove sediments.</title>
        <authorList>
            <person name="Pan X."/>
        </authorList>
    </citation>
    <scope>NUCLEOTIDE SEQUENCE</scope>
    <source>
        <strain evidence="6">B1949</strain>
    </source>
</reference>
<comment type="caution">
    <text evidence="6">The sequence shown here is derived from an EMBL/GenBank/DDBJ whole genome shotgun (WGS) entry which is preliminary data.</text>
</comment>
<dbReference type="EMBL" id="JALHLF010000046">
    <property type="protein sequence ID" value="MCJ2183455.1"/>
    <property type="molecule type" value="Genomic_DNA"/>
</dbReference>
<dbReference type="InterPro" id="IPR036390">
    <property type="entry name" value="WH_DNA-bd_sf"/>
</dbReference>
<feature type="domain" description="HTH lysR-type" evidence="5">
    <location>
        <begin position="1"/>
        <end position="58"/>
    </location>
</feature>
<evidence type="ECO:0000313" key="7">
    <source>
        <dbReference type="Proteomes" id="UP001162881"/>
    </source>
</evidence>
<dbReference type="Gene3D" id="1.10.10.10">
    <property type="entry name" value="Winged helix-like DNA-binding domain superfamily/Winged helix DNA-binding domain"/>
    <property type="match status" value="1"/>
</dbReference>
<comment type="similarity">
    <text evidence="1">Belongs to the LysR transcriptional regulatory family.</text>
</comment>
<dbReference type="SUPFAM" id="SSF53850">
    <property type="entry name" value="Periplasmic binding protein-like II"/>
    <property type="match status" value="1"/>
</dbReference>
<dbReference type="InterPro" id="IPR036388">
    <property type="entry name" value="WH-like_DNA-bd_sf"/>
</dbReference>